<proteinExistence type="predicted"/>
<dbReference type="Proteomes" id="UP000094638">
    <property type="component" value="Unassembled WGS sequence"/>
</dbReference>
<feature type="coiled-coil region" evidence="1">
    <location>
        <begin position="71"/>
        <end position="102"/>
    </location>
</feature>
<reference evidence="3 4" key="1">
    <citation type="journal article" date="2012" name="Science">
        <title>Ecological populations of bacteria act as socially cohesive units of antibiotic production and resistance.</title>
        <authorList>
            <person name="Cordero O.X."/>
            <person name="Wildschutte H."/>
            <person name="Kirkup B."/>
            <person name="Proehl S."/>
            <person name="Ngo L."/>
            <person name="Hussain F."/>
            <person name="Le Roux F."/>
            <person name="Mincer T."/>
            <person name="Polz M.F."/>
        </authorList>
    </citation>
    <scope>NUCLEOTIDE SEQUENCE [LARGE SCALE GENOMIC DNA]</scope>
    <source>
        <strain evidence="3 4">1F-267</strain>
    </source>
</reference>
<organism evidence="3 4">
    <name type="scientific">Vibrio tasmaniensis 1F-267</name>
    <dbReference type="NCBI Taxonomy" id="1191324"/>
    <lineage>
        <taxon>Bacteria</taxon>
        <taxon>Pseudomonadati</taxon>
        <taxon>Pseudomonadota</taxon>
        <taxon>Gammaproteobacteria</taxon>
        <taxon>Vibrionales</taxon>
        <taxon>Vibrionaceae</taxon>
        <taxon>Vibrio</taxon>
    </lineage>
</organism>
<evidence type="ECO:0000256" key="1">
    <source>
        <dbReference type="SAM" id="Coils"/>
    </source>
</evidence>
<evidence type="ECO:0000313" key="4">
    <source>
        <dbReference type="Proteomes" id="UP000094638"/>
    </source>
</evidence>
<name>A0ABX3B6L3_9VIBR</name>
<sequence>MPEWILKLVAVVTSVKTALKLFVFVLFLVFFWSFTSAFMASKGLPNEYIPYILMLTAYSISHLSIDLLYWLKSWNKRRQDKNEESRQQEQAQEAVKKEAQSKVLAFRREVESTLPHLDGTEFSLLKRMLTESVSLERNRKPALHFHNIGYIRAIGRKSFSENVYELHPIVQDCLTNYLAEERKNTLIAFSSNLKDKEKEFLRIFFEKEIPFGLPEQEEKMPSDVYSEKYSMVNLAIIDEEGYSFTLPEDTKERLIEDNHFEVCYRNLAELDAHLILAPFSRGAGAIGSTRRVSAP</sequence>
<feature type="transmembrane region" description="Helical" evidence="2">
    <location>
        <begin position="21"/>
        <end position="39"/>
    </location>
</feature>
<accession>A0ABX3B6L3</accession>
<protein>
    <submittedName>
        <fullName evidence="3">Uncharacterized protein</fullName>
    </submittedName>
</protein>
<dbReference type="RefSeq" id="WP_017102635.1">
    <property type="nucleotide sequence ID" value="NZ_AJZO02000147.1"/>
</dbReference>
<keyword evidence="4" id="KW-1185">Reference proteome</keyword>
<feature type="transmembrane region" description="Helical" evidence="2">
    <location>
        <begin position="51"/>
        <end position="71"/>
    </location>
</feature>
<keyword evidence="2" id="KW-0472">Membrane</keyword>
<keyword evidence="2" id="KW-0812">Transmembrane</keyword>
<evidence type="ECO:0000313" key="3">
    <source>
        <dbReference type="EMBL" id="OEF49396.1"/>
    </source>
</evidence>
<keyword evidence="2" id="KW-1133">Transmembrane helix</keyword>
<dbReference type="EMBL" id="AJZO02000147">
    <property type="protein sequence ID" value="OEF49396.1"/>
    <property type="molecule type" value="Genomic_DNA"/>
</dbReference>
<keyword evidence="1" id="KW-0175">Coiled coil</keyword>
<gene>
    <name evidence="3" type="ORF">A163_20825</name>
</gene>
<comment type="caution">
    <text evidence="3">The sequence shown here is derived from an EMBL/GenBank/DDBJ whole genome shotgun (WGS) entry which is preliminary data.</text>
</comment>
<evidence type="ECO:0000256" key="2">
    <source>
        <dbReference type="SAM" id="Phobius"/>
    </source>
</evidence>